<evidence type="ECO:0000256" key="2">
    <source>
        <dbReference type="SAM" id="Phobius"/>
    </source>
</evidence>
<accession>A0AAE0H9T3</accession>
<keyword evidence="4" id="KW-1185">Reference proteome</keyword>
<feature type="transmembrane region" description="Helical" evidence="2">
    <location>
        <begin position="12"/>
        <end position="36"/>
    </location>
</feature>
<feature type="transmembrane region" description="Helical" evidence="2">
    <location>
        <begin position="101"/>
        <end position="125"/>
    </location>
</feature>
<feature type="transmembrane region" description="Helical" evidence="2">
    <location>
        <begin position="137"/>
        <end position="159"/>
    </location>
</feature>
<protein>
    <submittedName>
        <fullName evidence="3">Uncharacterized protein</fullName>
    </submittedName>
</protein>
<sequence>MASPSEYTGYFIGYTALSGVYIIPLTVLWFITFCLARKHHDPARVGIVWLKAVFPVWLSGLALALGRACVHIYIQFNDDATYAQSFRVQLVIGQLLTTASFLFYLADIFLFITFVELAGGYTVCLRNPAETTRTRKFGRIGIFAWSGVLFVLILSLFALRHSFYARITSWADFGSWSDIDFHVTSLRLEGGVKILLWLTSIPMVGLGSFTVHKAKNHPLFRSGSVLFLVATILDFVRHTIAMAIFAQGYLSNAPRAVTIGPAIEPAVDWIVESFFNFTLMFVLLVILFALAIRTHKGLWSQPQPGWGHQTVVYGPPMPYPPGQVPVGMVPAQPQYMQQQPTQGMPAYLQVAQQQQQGQGQQGYYYYPQPGQQQQQPQQMQQMQQQPPQQTQQQQQSDEPQPVPQQQTRDQPKTTEDV</sequence>
<feature type="compositionally biased region" description="Low complexity" evidence="1">
    <location>
        <begin position="361"/>
        <end position="406"/>
    </location>
</feature>
<dbReference type="Proteomes" id="UP001278766">
    <property type="component" value="Unassembled WGS sequence"/>
</dbReference>
<dbReference type="AlphaFoldDB" id="A0AAE0H9T3"/>
<dbReference type="GeneID" id="87836636"/>
<feature type="transmembrane region" description="Helical" evidence="2">
    <location>
        <begin position="269"/>
        <end position="292"/>
    </location>
</feature>
<evidence type="ECO:0000313" key="3">
    <source>
        <dbReference type="EMBL" id="KAK3292439.1"/>
    </source>
</evidence>
<evidence type="ECO:0000313" key="4">
    <source>
        <dbReference type="Proteomes" id="UP001278766"/>
    </source>
</evidence>
<feature type="region of interest" description="Disordered" evidence="1">
    <location>
        <begin position="361"/>
        <end position="417"/>
    </location>
</feature>
<dbReference type="RefSeq" id="XP_062655953.1">
    <property type="nucleotide sequence ID" value="XM_062799688.1"/>
</dbReference>
<proteinExistence type="predicted"/>
<feature type="transmembrane region" description="Helical" evidence="2">
    <location>
        <begin position="194"/>
        <end position="212"/>
    </location>
</feature>
<evidence type="ECO:0000256" key="1">
    <source>
        <dbReference type="SAM" id="MobiDB-lite"/>
    </source>
</evidence>
<gene>
    <name evidence="3" type="ORF">B0H64DRAFT_228628</name>
</gene>
<feature type="transmembrane region" description="Helical" evidence="2">
    <location>
        <begin position="48"/>
        <end position="74"/>
    </location>
</feature>
<feature type="transmembrane region" description="Helical" evidence="2">
    <location>
        <begin position="224"/>
        <end position="249"/>
    </location>
</feature>
<comment type="caution">
    <text evidence="3">The sequence shown here is derived from an EMBL/GenBank/DDBJ whole genome shotgun (WGS) entry which is preliminary data.</text>
</comment>
<keyword evidence="2" id="KW-0472">Membrane</keyword>
<organism evidence="3 4">
    <name type="scientific">Chaetomium fimeti</name>
    <dbReference type="NCBI Taxonomy" id="1854472"/>
    <lineage>
        <taxon>Eukaryota</taxon>
        <taxon>Fungi</taxon>
        <taxon>Dikarya</taxon>
        <taxon>Ascomycota</taxon>
        <taxon>Pezizomycotina</taxon>
        <taxon>Sordariomycetes</taxon>
        <taxon>Sordariomycetidae</taxon>
        <taxon>Sordariales</taxon>
        <taxon>Chaetomiaceae</taxon>
        <taxon>Chaetomium</taxon>
    </lineage>
</organism>
<name>A0AAE0H9T3_9PEZI</name>
<keyword evidence="2" id="KW-1133">Transmembrane helix</keyword>
<keyword evidence="2" id="KW-0812">Transmembrane</keyword>
<reference evidence="3" key="2">
    <citation type="submission" date="2023-06" db="EMBL/GenBank/DDBJ databases">
        <authorList>
            <consortium name="Lawrence Berkeley National Laboratory"/>
            <person name="Haridas S."/>
            <person name="Hensen N."/>
            <person name="Bonometti L."/>
            <person name="Westerberg I."/>
            <person name="Brannstrom I.O."/>
            <person name="Guillou S."/>
            <person name="Cros-Aarteil S."/>
            <person name="Calhoun S."/>
            <person name="Kuo A."/>
            <person name="Mondo S."/>
            <person name="Pangilinan J."/>
            <person name="Riley R."/>
            <person name="Labutti K."/>
            <person name="Andreopoulos B."/>
            <person name="Lipzen A."/>
            <person name="Chen C."/>
            <person name="Yanf M."/>
            <person name="Daum C."/>
            <person name="Ng V."/>
            <person name="Clum A."/>
            <person name="Steindorff A."/>
            <person name="Ohm R."/>
            <person name="Martin F."/>
            <person name="Silar P."/>
            <person name="Natvig D."/>
            <person name="Lalanne C."/>
            <person name="Gautier V."/>
            <person name="Ament-Velasquez S.L."/>
            <person name="Kruys A."/>
            <person name="Hutchinson M.I."/>
            <person name="Powell A.J."/>
            <person name="Barry K."/>
            <person name="Miller A.N."/>
            <person name="Grigoriev I.V."/>
            <person name="Debuchy R."/>
            <person name="Gladieux P."/>
            <person name="Thoren M.H."/>
            <person name="Johannesson H."/>
        </authorList>
    </citation>
    <scope>NUCLEOTIDE SEQUENCE</scope>
    <source>
        <strain evidence="3">CBS 168.71</strain>
    </source>
</reference>
<reference evidence="3" key="1">
    <citation type="journal article" date="2023" name="Mol. Phylogenet. Evol.">
        <title>Genome-scale phylogeny and comparative genomics of the fungal order Sordariales.</title>
        <authorList>
            <person name="Hensen N."/>
            <person name="Bonometti L."/>
            <person name="Westerberg I."/>
            <person name="Brannstrom I.O."/>
            <person name="Guillou S."/>
            <person name="Cros-Aarteil S."/>
            <person name="Calhoun S."/>
            <person name="Haridas S."/>
            <person name="Kuo A."/>
            <person name="Mondo S."/>
            <person name="Pangilinan J."/>
            <person name="Riley R."/>
            <person name="LaButti K."/>
            <person name="Andreopoulos B."/>
            <person name="Lipzen A."/>
            <person name="Chen C."/>
            <person name="Yan M."/>
            <person name="Daum C."/>
            <person name="Ng V."/>
            <person name="Clum A."/>
            <person name="Steindorff A."/>
            <person name="Ohm R.A."/>
            <person name="Martin F."/>
            <person name="Silar P."/>
            <person name="Natvig D.O."/>
            <person name="Lalanne C."/>
            <person name="Gautier V."/>
            <person name="Ament-Velasquez S.L."/>
            <person name="Kruys A."/>
            <person name="Hutchinson M.I."/>
            <person name="Powell A.J."/>
            <person name="Barry K."/>
            <person name="Miller A.N."/>
            <person name="Grigoriev I.V."/>
            <person name="Debuchy R."/>
            <person name="Gladieux P."/>
            <person name="Hiltunen Thoren M."/>
            <person name="Johannesson H."/>
        </authorList>
    </citation>
    <scope>NUCLEOTIDE SEQUENCE</scope>
    <source>
        <strain evidence="3">CBS 168.71</strain>
    </source>
</reference>
<dbReference type="EMBL" id="JAUEPN010000007">
    <property type="protein sequence ID" value="KAK3292439.1"/>
    <property type="molecule type" value="Genomic_DNA"/>
</dbReference>